<keyword evidence="8 12" id="KW-0560">Oxidoreductase</keyword>
<keyword evidence="5 12" id="KW-0812">Transmembrane</keyword>
<keyword evidence="6" id="KW-0276">Fatty acid metabolism</keyword>
<sequence>MAAGEPVNNPKGVVVQLQQTKNDQLVRSKRKLDRIRDALNLGISLSYHRNLTHKSFKLTKSLEYLFAYFGLHAAQGDPIFWVSIHRYHHQFTDTARDPHSPIEGFWFSHTTWIFQHTHLREKVRIIP</sequence>
<evidence type="ECO:0000256" key="12">
    <source>
        <dbReference type="RuleBase" id="RU000581"/>
    </source>
</evidence>
<comment type="caution">
    <text evidence="13">The sequence shown here is derived from an EMBL/GenBank/DDBJ whole genome shotgun (WGS) entry which is preliminary data.</text>
</comment>
<evidence type="ECO:0000256" key="7">
    <source>
        <dbReference type="ARBA" id="ARBA00022989"/>
    </source>
</evidence>
<evidence type="ECO:0008006" key="15">
    <source>
        <dbReference type="Google" id="ProtNLM"/>
    </source>
</evidence>
<dbReference type="AlphaFoldDB" id="A0AA41VBS3"/>
<dbReference type="EMBL" id="JAJJMA010154029">
    <property type="protein sequence ID" value="MCL7035178.1"/>
    <property type="molecule type" value="Genomic_DNA"/>
</dbReference>
<keyword evidence="7" id="KW-1133">Transmembrane helix</keyword>
<keyword evidence="9" id="KW-0443">Lipid metabolism</keyword>
<dbReference type="PANTHER" id="PTHR11351">
    <property type="entry name" value="ACYL-COA DESATURASE"/>
    <property type="match status" value="1"/>
</dbReference>
<evidence type="ECO:0000256" key="9">
    <source>
        <dbReference type="ARBA" id="ARBA00023098"/>
    </source>
</evidence>
<keyword evidence="4 12" id="KW-0444">Lipid biosynthesis</keyword>
<dbReference type="GO" id="GO:0016717">
    <property type="term" value="F:oxidoreductase activity, acting on paired donors, with oxidation of a pair of donors resulting in the reduction of molecular oxygen to two molecules of water"/>
    <property type="evidence" value="ECO:0007669"/>
    <property type="project" value="InterPro"/>
</dbReference>
<evidence type="ECO:0000256" key="8">
    <source>
        <dbReference type="ARBA" id="ARBA00023002"/>
    </source>
</evidence>
<keyword evidence="10" id="KW-0472">Membrane</keyword>
<evidence type="ECO:0000313" key="13">
    <source>
        <dbReference type="EMBL" id="MCL7035178.1"/>
    </source>
</evidence>
<evidence type="ECO:0000256" key="10">
    <source>
        <dbReference type="ARBA" id="ARBA00023136"/>
    </source>
</evidence>
<protein>
    <recommendedName>
        <fullName evidence="15">Fatty acid desaturase domain-containing protein</fullName>
    </recommendedName>
</protein>
<evidence type="ECO:0000256" key="5">
    <source>
        <dbReference type="ARBA" id="ARBA00022692"/>
    </source>
</evidence>
<dbReference type="InterPro" id="IPR015876">
    <property type="entry name" value="Acyl-CoA_DS"/>
</dbReference>
<evidence type="ECO:0000256" key="2">
    <source>
        <dbReference type="ARBA" id="ARBA00005189"/>
    </source>
</evidence>
<evidence type="ECO:0000256" key="1">
    <source>
        <dbReference type="ARBA" id="ARBA00004141"/>
    </source>
</evidence>
<dbReference type="GO" id="GO:0042761">
    <property type="term" value="P:very long-chain fatty acid biosynthetic process"/>
    <property type="evidence" value="ECO:0007669"/>
    <property type="project" value="TreeGrafter"/>
</dbReference>
<comment type="pathway">
    <text evidence="2">Lipid metabolism.</text>
</comment>
<dbReference type="GO" id="GO:0005789">
    <property type="term" value="C:endoplasmic reticulum membrane"/>
    <property type="evidence" value="ECO:0007669"/>
    <property type="project" value="TreeGrafter"/>
</dbReference>
<proteinExistence type="inferred from homology"/>
<comment type="domain">
    <text evidence="12">The histidine box domains are involved in binding the catalytic metal ions.</text>
</comment>
<evidence type="ECO:0000256" key="4">
    <source>
        <dbReference type="ARBA" id="ARBA00022516"/>
    </source>
</evidence>
<evidence type="ECO:0000256" key="6">
    <source>
        <dbReference type="ARBA" id="ARBA00022832"/>
    </source>
</evidence>
<evidence type="ECO:0000256" key="3">
    <source>
        <dbReference type="ARBA" id="ARBA00009295"/>
    </source>
</evidence>
<dbReference type="PANTHER" id="PTHR11351:SF31">
    <property type="entry name" value="DESATURASE 1, ISOFORM A-RELATED"/>
    <property type="match status" value="1"/>
</dbReference>
<comment type="cofactor">
    <cofactor evidence="12">
        <name>Fe(2+)</name>
        <dbReference type="ChEBI" id="CHEBI:29033"/>
    </cofactor>
</comment>
<comment type="subcellular location">
    <subcellularLocation>
        <location evidence="1">Membrane</location>
        <topology evidence="1">Multi-pass membrane protein</topology>
    </subcellularLocation>
</comment>
<name>A0AA41VBS3_PAPNU</name>
<gene>
    <name evidence="13" type="ORF">MKW94_019405</name>
</gene>
<evidence type="ECO:0000313" key="14">
    <source>
        <dbReference type="Proteomes" id="UP001177140"/>
    </source>
</evidence>
<dbReference type="PRINTS" id="PR00075">
    <property type="entry name" value="FACDDSATRASE"/>
</dbReference>
<comment type="similarity">
    <text evidence="3 12">Belongs to the fatty acid desaturase type 1 family.</text>
</comment>
<evidence type="ECO:0000256" key="11">
    <source>
        <dbReference type="ARBA" id="ARBA00023160"/>
    </source>
</evidence>
<reference evidence="13" key="1">
    <citation type="submission" date="2022-03" db="EMBL/GenBank/DDBJ databases">
        <title>A functionally conserved STORR gene fusion in Papaver species that diverged 16.8 million years ago.</title>
        <authorList>
            <person name="Catania T."/>
        </authorList>
    </citation>
    <scope>NUCLEOTIDE SEQUENCE</scope>
    <source>
        <strain evidence="13">S-191538</strain>
    </source>
</reference>
<organism evidence="13 14">
    <name type="scientific">Papaver nudicaule</name>
    <name type="common">Iceland poppy</name>
    <dbReference type="NCBI Taxonomy" id="74823"/>
    <lineage>
        <taxon>Eukaryota</taxon>
        <taxon>Viridiplantae</taxon>
        <taxon>Streptophyta</taxon>
        <taxon>Embryophyta</taxon>
        <taxon>Tracheophyta</taxon>
        <taxon>Spermatophyta</taxon>
        <taxon>Magnoliopsida</taxon>
        <taxon>Ranunculales</taxon>
        <taxon>Papaveraceae</taxon>
        <taxon>Papaveroideae</taxon>
        <taxon>Papaver</taxon>
    </lineage>
</organism>
<keyword evidence="14" id="KW-1185">Reference proteome</keyword>
<accession>A0AA41VBS3</accession>
<dbReference type="Proteomes" id="UP001177140">
    <property type="component" value="Unassembled WGS sequence"/>
</dbReference>
<keyword evidence="11 12" id="KW-0275">Fatty acid biosynthesis</keyword>